<dbReference type="GO" id="GO:0004518">
    <property type="term" value="F:nuclease activity"/>
    <property type="evidence" value="ECO:0007669"/>
    <property type="project" value="UniProtKB-KW"/>
</dbReference>
<dbReference type="Gene3D" id="1.20.1580.10">
    <property type="entry name" value="ABC transporter ATPase like domain"/>
    <property type="match status" value="1"/>
</dbReference>
<evidence type="ECO:0000256" key="5">
    <source>
        <dbReference type="ARBA" id="ARBA00022763"/>
    </source>
</evidence>
<keyword evidence="16" id="KW-1185">Reference proteome</keyword>
<keyword evidence="2" id="KW-0963">Cytoplasm</keyword>
<evidence type="ECO:0000313" key="16">
    <source>
        <dbReference type="Proteomes" id="UP000256269"/>
    </source>
</evidence>
<dbReference type="EMBL" id="QUNO01000042">
    <property type="protein sequence ID" value="REH17875.1"/>
    <property type="molecule type" value="Genomic_DNA"/>
</dbReference>
<dbReference type="Gene3D" id="3.40.50.300">
    <property type="entry name" value="P-loop containing nucleotide triphosphate hydrolases"/>
    <property type="match status" value="1"/>
</dbReference>
<sequence length="361" mass="39267">MSSRDGARAGGHIEVGNAREDNLKNVSLRLSKGELTVFAGMPGSGKFSVVFGTIAVESQRQLNESFPAFIRNRLPRYARPDAEVKENLSTAIVVDQRPVGGNSRSTVGTMTDIYSVLRVLFSRHGKPTAGPYTSFSFNDPNGMCPACEGLGRTVRLNLSKLIDESKSLNEGTIQHPSFAKSTFQWQLYAESGLFDRTCRSASAAWRTVRSCYTAAGSRSTAAAATASTRTSTRASCCASPGATSRRAWTRSTNATVDEHGFRGPVVTAAGSCSRARRATCCGPRTRTPRGAWPGIWRSTPPGGGMADELVPIEQVAEWFQMRVSAPRYYEDEDLLTTQRRNGRRHFTPADLRRLTLVRTGG</sequence>
<evidence type="ECO:0000256" key="6">
    <source>
        <dbReference type="ARBA" id="ARBA00022769"/>
    </source>
</evidence>
<keyword evidence="4" id="KW-0547">Nucleotide-binding</keyword>
<dbReference type="CDD" id="cd00592">
    <property type="entry name" value="HTH_MerR-like"/>
    <property type="match status" value="1"/>
</dbReference>
<evidence type="ECO:0000256" key="8">
    <source>
        <dbReference type="ARBA" id="ARBA00022881"/>
    </source>
</evidence>
<dbReference type="InterPro" id="IPR000551">
    <property type="entry name" value="MerR-type_HTH_dom"/>
</dbReference>
<name>A0A3E0G546_9PSEU</name>
<keyword evidence="10" id="KW-0234">DNA repair</keyword>
<dbReference type="Gene3D" id="1.10.1660.10">
    <property type="match status" value="1"/>
</dbReference>
<keyword evidence="5" id="KW-0227">DNA damage</keyword>
<reference evidence="15 16" key="1">
    <citation type="submission" date="2018-08" db="EMBL/GenBank/DDBJ databases">
        <title>Genomic Encyclopedia of Archaeal and Bacterial Type Strains, Phase II (KMG-II): from individual species to whole genera.</title>
        <authorList>
            <person name="Goeker M."/>
        </authorList>
    </citation>
    <scope>NUCLEOTIDE SEQUENCE [LARGE SCALE GENOMIC DNA]</scope>
    <source>
        <strain evidence="15 16">DSM 45791</strain>
    </source>
</reference>
<comment type="caution">
    <text evidence="15">The sequence shown here is derived from an EMBL/GenBank/DDBJ whole genome shotgun (WGS) entry which is preliminary data.</text>
</comment>
<gene>
    <name evidence="15" type="ORF">BCF44_14215</name>
</gene>
<keyword evidence="8" id="KW-0267">Excision nuclease</keyword>
<evidence type="ECO:0000256" key="9">
    <source>
        <dbReference type="ARBA" id="ARBA00023125"/>
    </source>
</evidence>
<evidence type="ECO:0000256" key="4">
    <source>
        <dbReference type="ARBA" id="ARBA00022741"/>
    </source>
</evidence>
<comment type="subcellular location">
    <subcellularLocation>
        <location evidence="1">Cytoplasm</location>
    </subcellularLocation>
</comment>
<dbReference type="GO" id="GO:0006355">
    <property type="term" value="P:regulation of DNA-templated transcription"/>
    <property type="evidence" value="ECO:0007669"/>
    <property type="project" value="InterPro"/>
</dbReference>
<evidence type="ECO:0000256" key="7">
    <source>
        <dbReference type="ARBA" id="ARBA00022840"/>
    </source>
</evidence>
<dbReference type="RefSeq" id="WP_116182385.1">
    <property type="nucleotide sequence ID" value="NZ_CP144375.1"/>
</dbReference>
<dbReference type="PANTHER" id="PTHR43152">
    <property type="entry name" value="UVRABC SYSTEM PROTEIN A"/>
    <property type="match status" value="1"/>
</dbReference>
<dbReference type="GO" id="GO:0006281">
    <property type="term" value="P:DNA repair"/>
    <property type="evidence" value="ECO:0007669"/>
    <property type="project" value="UniProtKB-KW"/>
</dbReference>
<evidence type="ECO:0000256" key="13">
    <source>
        <dbReference type="ARBA" id="ARBA00042156"/>
    </source>
</evidence>
<organism evidence="15 16">
    <name type="scientific">Kutzneria buriramensis</name>
    <dbReference type="NCBI Taxonomy" id="1045776"/>
    <lineage>
        <taxon>Bacteria</taxon>
        <taxon>Bacillati</taxon>
        <taxon>Actinomycetota</taxon>
        <taxon>Actinomycetes</taxon>
        <taxon>Pseudonocardiales</taxon>
        <taxon>Pseudonocardiaceae</taxon>
        <taxon>Kutzneria</taxon>
    </lineage>
</organism>
<dbReference type="SUPFAM" id="SSF46955">
    <property type="entry name" value="Putative DNA-binding domain"/>
    <property type="match status" value="1"/>
</dbReference>
<keyword evidence="6" id="KW-0228">DNA excision</keyword>
<feature type="domain" description="HTH merR-type" evidence="14">
    <location>
        <begin position="312"/>
        <end position="358"/>
    </location>
</feature>
<dbReference type="AlphaFoldDB" id="A0A3E0G546"/>
<dbReference type="Gene3D" id="1.10.8.280">
    <property type="entry name" value="ABC transporter ATPase domain-like"/>
    <property type="match status" value="1"/>
</dbReference>
<keyword evidence="9" id="KW-0238">DNA-binding</keyword>
<evidence type="ECO:0000313" key="15">
    <source>
        <dbReference type="EMBL" id="REH17875.1"/>
    </source>
</evidence>
<dbReference type="GO" id="GO:0003677">
    <property type="term" value="F:DNA binding"/>
    <property type="evidence" value="ECO:0007669"/>
    <property type="project" value="UniProtKB-KW"/>
</dbReference>
<dbReference type="InterPro" id="IPR009061">
    <property type="entry name" value="DNA-bd_dom_put_sf"/>
</dbReference>
<comment type="similarity">
    <text evidence="11">Belongs to the ABC transporter superfamily. UvrA family.</text>
</comment>
<dbReference type="GO" id="GO:0005737">
    <property type="term" value="C:cytoplasm"/>
    <property type="evidence" value="ECO:0007669"/>
    <property type="project" value="UniProtKB-SubCell"/>
</dbReference>
<dbReference type="Pfam" id="PF13411">
    <property type="entry name" value="MerR_1"/>
    <property type="match status" value="1"/>
</dbReference>
<evidence type="ECO:0000256" key="12">
    <source>
        <dbReference type="ARBA" id="ARBA00039316"/>
    </source>
</evidence>
<keyword evidence="7" id="KW-0067">ATP-binding</keyword>
<protein>
    <recommendedName>
        <fullName evidence="12">UvrABC system protein A</fullName>
    </recommendedName>
    <alternativeName>
        <fullName evidence="13">Excinuclease ABC subunit A</fullName>
    </alternativeName>
</protein>
<evidence type="ECO:0000256" key="11">
    <source>
        <dbReference type="ARBA" id="ARBA00038000"/>
    </source>
</evidence>
<dbReference type="OrthoDB" id="9809851at2"/>
<evidence type="ECO:0000256" key="1">
    <source>
        <dbReference type="ARBA" id="ARBA00004496"/>
    </source>
</evidence>
<keyword evidence="3" id="KW-0677">Repeat</keyword>
<evidence type="ECO:0000256" key="2">
    <source>
        <dbReference type="ARBA" id="ARBA00022490"/>
    </source>
</evidence>
<accession>A0A3E0G546</accession>
<evidence type="ECO:0000256" key="3">
    <source>
        <dbReference type="ARBA" id="ARBA00022737"/>
    </source>
</evidence>
<evidence type="ECO:0000256" key="10">
    <source>
        <dbReference type="ARBA" id="ARBA00023204"/>
    </source>
</evidence>
<dbReference type="InterPro" id="IPR027417">
    <property type="entry name" value="P-loop_NTPase"/>
</dbReference>
<dbReference type="PANTHER" id="PTHR43152:SF2">
    <property type="entry name" value="DRUG RESISTANCE ABC TRANSPORTER"/>
    <property type="match status" value="1"/>
</dbReference>
<evidence type="ECO:0000259" key="14">
    <source>
        <dbReference type="Pfam" id="PF13411"/>
    </source>
</evidence>
<proteinExistence type="inferred from homology"/>
<dbReference type="Proteomes" id="UP000256269">
    <property type="component" value="Unassembled WGS sequence"/>
</dbReference>
<dbReference type="GO" id="GO:0005524">
    <property type="term" value="F:ATP binding"/>
    <property type="evidence" value="ECO:0007669"/>
    <property type="project" value="UniProtKB-KW"/>
</dbReference>